<accession>A0A6J5MYX5</accession>
<dbReference type="EMBL" id="LR796562">
    <property type="protein sequence ID" value="CAB4151147.1"/>
    <property type="molecule type" value="Genomic_DNA"/>
</dbReference>
<organism evidence="2">
    <name type="scientific">uncultured Caudovirales phage</name>
    <dbReference type="NCBI Taxonomy" id="2100421"/>
    <lineage>
        <taxon>Viruses</taxon>
        <taxon>Duplodnaviria</taxon>
        <taxon>Heunggongvirae</taxon>
        <taxon>Uroviricota</taxon>
        <taxon>Caudoviricetes</taxon>
        <taxon>Peduoviridae</taxon>
        <taxon>Maltschvirus</taxon>
        <taxon>Maltschvirus maltsch</taxon>
    </lineage>
</organism>
<proteinExistence type="predicted"/>
<dbReference type="InterPro" id="IPR056118">
    <property type="entry name" value="DUF7701"/>
</dbReference>
<protein>
    <recommendedName>
        <fullName evidence="1">DUF7701 domain-containing protein</fullName>
    </recommendedName>
</protein>
<dbReference type="Pfam" id="PF24792">
    <property type="entry name" value="DUF7701"/>
    <property type="match status" value="1"/>
</dbReference>
<feature type="domain" description="DUF7701" evidence="1">
    <location>
        <begin position="22"/>
        <end position="92"/>
    </location>
</feature>
<sequence>MREPNYIDKVKTELLKHIKVGTGLQNTYALLVLVKGENVTLKDVHDAWAVSINQTWDHELNGAHRSLIPFEDLSPEIQAKDQPFVDAIIKTAQSSYPHREG</sequence>
<evidence type="ECO:0000313" key="2">
    <source>
        <dbReference type="EMBL" id="CAB4151147.1"/>
    </source>
</evidence>
<reference evidence="2" key="1">
    <citation type="submission" date="2020-04" db="EMBL/GenBank/DDBJ databases">
        <authorList>
            <person name="Chiriac C."/>
            <person name="Salcher M."/>
            <person name="Ghai R."/>
            <person name="Kavagutti S V."/>
        </authorList>
    </citation>
    <scope>NUCLEOTIDE SEQUENCE</scope>
</reference>
<name>A0A6J5MYX5_9CAUD</name>
<evidence type="ECO:0000259" key="1">
    <source>
        <dbReference type="Pfam" id="PF24792"/>
    </source>
</evidence>
<gene>
    <name evidence="2" type="ORF">UFOVP585_1</name>
</gene>